<name>A0A1M6LUG3_9BACL</name>
<dbReference type="SUPFAM" id="SSF51735">
    <property type="entry name" value="NAD(P)-binding Rossmann-fold domains"/>
    <property type="match status" value="1"/>
</dbReference>
<dbReference type="EMBL" id="FRAF01000003">
    <property type="protein sequence ID" value="SHJ74819.1"/>
    <property type="molecule type" value="Genomic_DNA"/>
</dbReference>
<dbReference type="Proteomes" id="UP000184016">
    <property type="component" value="Unassembled WGS sequence"/>
</dbReference>
<dbReference type="PANTHER" id="PTHR13812:SF19">
    <property type="entry name" value="KETIMINE REDUCTASE MU-CRYSTALLIN"/>
    <property type="match status" value="1"/>
</dbReference>
<keyword evidence="2" id="KW-1185">Reference proteome</keyword>
<proteinExistence type="predicted"/>
<dbReference type="InterPro" id="IPR003462">
    <property type="entry name" value="ODC_Mu_crystall"/>
</dbReference>
<dbReference type="STRING" id="1830138.SAMN05443507_10384"/>
<protein>
    <submittedName>
        <fullName evidence="1">Ornithine cyclodeaminase</fullName>
    </submittedName>
</protein>
<sequence length="311" mass="33403">MYHVLTDQDVEKLVSMKMIVSAIERTYEEQANGTLVAPPRFRLETEQGDLVFTAGAATAVEKVIGFRVYDTYANDLDGHQQLVCVFDSDTGVFKGIVIGNLLGAVRTGAIGGVAIKAMARTDAEHVAVIGTGMQARTQLEAAVAVRDVKQVRVFSRNPENREIFAAEMMKKLDVEVIAVDSPTSCLQGADIVICATNSGTPVFDAEWLEPGVHINTVGPKSVMRHEVPMELGARSSVIATDSIEQLKSYSTPHFLVGTPDEERIIQLSDVVTGKIPARKGQDDITLFCSVGLAGTEVVVANEIMKAAVGQA</sequence>
<dbReference type="Gene3D" id="3.40.50.720">
    <property type="entry name" value="NAD(P)-binding Rossmann-like Domain"/>
    <property type="match status" value="1"/>
</dbReference>
<dbReference type="GO" id="GO:0005737">
    <property type="term" value="C:cytoplasm"/>
    <property type="evidence" value="ECO:0007669"/>
    <property type="project" value="TreeGrafter"/>
</dbReference>
<dbReference type="Gene3D" id="3.30.1780.10">
    <property type="entry name" value="ornithine cyclodeaminase, domain 1"/>
    <property type="match status" value="1"/>
</dbReference>
<dbReference type="PIRSF" id="PIRSF001439">
    <property type="entry name" value="CryM"/>
    <property type="match status" value="1"/>
</dbReference>
<dbReference type="AlphaFoldDB" id="A0A1M6LUG3"/>
<dbReference type="Pfam" id="PF02423">
    <property type="entry name" value="OCD_Mu_crystall"/>
    <property type="match status" value="1"/>
</dbReference>
<accession>A0A1M6LUG3</accession>
<evidence type="ECO:0000313" key="2">
    <source>
        <dbReference type="Proteomes" id="UP000184016"/>
    </source>
</evidence>
<dbReference type="InterPro" id="IPR036291">
    <property type="entry name" value="NAD(P)-bd_dom_sf"/>
</dbReference>
<dbReference type="InterPro" id="IPR023401">
    <property type="entry name" value="ODC_N"/>
</dbReference>
<reference evidence="2" key="1">
    <citation type="submission" date="2016-11" db="EMBL/GenBank/DDBJ databases">
        <authorList>
            <person name="Varghese N."/>
            <person name="Submissions S."/>
        </authorList>
    </citation>
    <scope>NUCLEOTIDE SEQUENCE [LARGE SCALE GENOMIC DNA]</scope>
    <source>
        <strain evidence="2">USBA-503</strain>
    </source>
</reference>
<evidence type="ECO:0000313" key="1">
    <source>
        <dbReference type="EMBL" id="SHJ74819.1"/>
    </source>
</evidence>
<organism evidence="1 2">
    <name type="scientific">Alicyclobacillus tolerans</name>
    <dbReference type="NCBI Taxonomy" id="90970"/>
    <lineage>
        <taxon>Bacteria</taxon>
        <taxon>Bacillati</taxon>
        <taxon>Bacillota</taxon>
        <taxon>Bacilli</taxon>
        <taxon>Bacillales</taxon>
        <taxon>Alicyclobacillaceae</taxon>
        <taxon>Alicyclobacillus</taxon>
    </lineage>
</organism>
<dbReference type="PANTHER" id="PTHR13812">
    <property type="entry name" value="KETIMINE REDUCTASE MU-CRYSTALLIN"/>
    <property type="match status" value="1"/>
</dbReference>
<gene>
    <name evidence="1" type="ORF">SAMN05443507_10384</name>
</gene>
<dbReference type="RefSeq" id="WP_072872997.1">
    <property type="nucleotide sequence ID" value="NZ_FRAF01000003.1"/>
</dbReference>